<accession>A0AAD8GPN0</accession>
<dbReference type="AlphaFoldDB" id="A0AAD8GPN0"/>
<dbReference type="GO" id="GO:0042545">
    <property type="term" value="P:cell wall modification"/>
    <property type="evidence" value="ECO:0007669"/>
    <property type="project" value="UniProtKB-UniRule"/>
</dbReference>
<dbReference type="EMBL" id="JAUIZM010000015">
    <property type="protein sequence ID" value="KAK1352715.1"/>
    <property type="molecule type" value="Genomic_DNA"/>
</dbReference>
<name>A0AAD8GPN0_9APIA</name>
<dbReference type="Proteomes" id="UP001237642">
    <property type="component" value="Unassembled WGS sequence"/>
</dbReference>
<protein>
    <recommendedName>
        <fullName evidence="3 8">Pectinesterase</fullName>
        <ecNumber evidence="3 8">3.1.1.11</ecNumber>
    </recommendedName>
</protein>
<dbReference type="Pfam" id="PF01095">
    <property type="entry name" value="Pectinesterase"/>
    <property type="match status" value="1"/>
</dbReference>
<feature type="signal peptide" evidence="8">
    <location>
        <begin position="1"/>
        <end position="25"/>
    </location>
</feature>
<feature type="domain" description="Pectinesterase catalytic" evidence="9">
    <location>
        <begin position="71"/>
        <end position="356"/>
    </location>
</feature>
<gene>
    <name evidence="10" type="ORF">POM88_053146</name>
</gene>
<feature type="active site" evidence="7">
    <location>
        <position position="223"/>
    </location>
</feature>
<evidence type="ECO:0000256" key="1">
    <source>
        <dbReference type="ARBA" id="ARBA00005184"/>
    </source>
</evidence>
<evidence type="ECO:0000256" key="7">
    <source>
        <dbReference type="PROSITE-ProRule" id="PRU10040"/>
    </source>
</evidence>
<proteinExistence type="inferred from homology"/>
<dbReference type="InterPro" id="IPR033131">
    <property type="entry name" value="Pectinesterase_Asp_AS"/>
</dbReference>
<dbReference type="PANTHER" id="PTHR31321">
    <property type="entry name" value="ACYL-COA THIOESTER HYDROLASE YBHC-RELATED"/>
    <property type="match status" value="1"/>
</dbReference>
<dbReference type="EC" id="3.1.1.11" evidence="3 8"/>
<dbReference type="GO" id="GO:0045490">
    <property type="term" value="P:pectin catabolic process"/>
    <property type="evidence" value="ECO:0007669"/>
    <property type="project" value="UniProtKB-UniRule"/>
</dbReference>
<comment type="similarity">
    <text evidence="2">Belongs to the pectinesterase family.</text>
</comment>
<dbReference type="SUPFAM" id="SSF51126">
    <property type="entry name" value="Pectin lyase-like"/>
    <property type="match status" value="1"/>
</dbReference>
<dbReference type="InterPro" id="IPR012334">
    <property type="entry name" value="Pectin_lyas_fold"/>
</dbReference>
<evidence type="ECO:0000256" key="5">
    <source>
        <dbReference type="ARBA" id="ARBA00023085"/>
    </source>
</evidence>
<evidence type="ECO:0000256" key="3">
    <source>
        <dbReference type="ARBA" id="ARBA00013229"/>
    </source>
</evidence>
<dbReference type="GO" id="GO:0030599">
    <property type="term" value="F:pectinesterase activity"/>
    <property type="evidence" value="ECO:0007669"/>
    <property type="project" value="UniProtKB-UniRule"/>
</dbReference>
<reference evidence="10" key="1">
    <citation type="submission" date="2023-02" db="EMBL/GenBank/DDBJ databases">
        <title>Genome of toxic invasive species Heracleum sosnowskyi carries increased number of genes despite the absence of recent whole-genome duplications.</title>
        <authorList>
            <person name="Schelkunov M."/>
            <person name="Shtratnikova V."/>
            <person name="Makarenko M."/>
            <person name="Klepikova A."/>
            <person name="Omelchenko D."/>
            <person name="Novikova G."/>
            <person name="Obukhova E."/>
            <person name="Bogdanov V."/>
            <person name="Penin A."/>
            <person name="Logacheva M."/>
        </authorList>
    </citation>
    <scope>NUCLEOTIDE SEQUENCE</scope>
    <source>
        <strain evidence="10">Hsosn_3</strain>
        <tissue evidence="10">Leaf</tissue>
    </source>
</reference>
<sequence>MGTYHVAYDAILVTILVFLVPKVVTDDADPVPSDKSLLSTWFAKNVGPASGRTGLDPALAIAESRPPKIIYVKQDGSGDFKTIGDAIKSVPRLNPYRIIISIAGGNYVEKLLVDHYQTFVTLYGDPNDIPVISFNGDAWTYGTTHSGTLTVEATADYFMAVNLKIVNTTPRPDGRLMAQALAMRVSGKNGAYYNVEMHGFQDTLCDDAGHHLFKDCYIQGTVDFIFGNSKSLYLNTELHVLEGTTQADVITAHANDDPNADLGFSFVHCSVTGNSTKTYLGRTWRSHPKVIFSYTQMGHVVHPLGWSSLSRPNYAKTAYFAEFKNRGPGAAPDQRASYVKKLSDADAKPFITLSHINASTWLLPPPKL</sequence>
<evidence type="ECO:0000259" key="9">
    <source>
        <dbReference type="Pfam" id="PF01095"/>
    </source>
</evidence>
<evidence type="ECO:0000256" key="8">
    <source>
        <dbReference type="RuleBase" id="RU000589"/>
    </source>
</evidence>
<evidence type="ECO:0000313" key="10">
    <source>
        <dbReference type="EMBL" id="KAK1352715.1"/>
    </source>
</evidence>
<keyword evidence="8" id="KW-0732">Signal</keyword>
<evidence type="ECO:0000256" key="2">
    <source>
        <dbReference type="ARBA" id="ARBA00008891"/>
    </source>
</evidence>
<dbReference type="PANTHER" id="PTHR31321:SF87">
    <property type="entry name" value="PECTINESTERASE 63-RELATED"/>
    <property type="match status" value="1"/>
</dbReference>
<organism evidence="10 11">
    <name type="scientific">Heracleum sosnowskyi</name>
    <dbReference type="NCBI Taxonomy" id="360622"/>
    <lineage>
        <taxon>Eukaryota</taxon>
        <taxon>Viridiplantae</taxon>
        <taxon>Streptophyta</taxon>
        <taxon>Embryophyta</taxon>
        <taxon>Tracheophyta</taxon>
        <taxon>Spermatophyta</taxon>
        <taxon>Magnoliopsida</taxon>
        <taxon>eudicotyledons</taxon>
        <taxon>Gunneridae</taxon>
        <taxon>Pentapetalae</taxon>
        <taxon>asterids</taxon>
        <taxon>campanulids</taxon>
        <taxon>Apiales</taxon>
        <taxon>Apiaceae</taxon>
        <taxon>Apioideae</taxon>
        <taxon>apioid superclade</taxon>
        <taxon>Tordylieae</taxon>
        <taxon>Tordyliinae</taxon>
        <taxon>Heracleum</taxon>
    </lineage>
</organism>
<keyword evidence="4 8" id="KW-0378">Hydrolase</keyword>
<dbReference type="InterPro" id="IPR011050">
    <property type="entry name" value="Pectin_lyase_fold/virulence"/>
</dbReference>
<dbReference type="Gene3D" id="2.160.20.10">
    <property type="entry name" value="Single-stranded right-handed beta-helix, Pectin lyase-like"/>
    <property type="match status" value="1"/>
</dbReference>
<comment type="pathway">
    <text evidence="1 8">Glycan metabolism; pectin degradation; 2-dehydro-3-deoxy-D-gluconate from pectin: step 1/5.</text>
</comment>
<evidence type="ECO:0000256" key="4">
    <source>
        <dbReference type="ARBA" id="ARBA00022801"/>
    </source>
</evidence>
<dbReference type="PROSITE" id="PS00503">
    <property type="entry name" value="PECTINESTERASE_2"/>
    <property type="match status" value="1"/>
</dbReference>
<dbReference type="InterPro" id="IPR000070">
    <property type="entry name" value="Pectinesterase_cat"/>
</dbReference>
<reference evidence="10" key="2">
    <citation type="submission" date="2023-05" db="EMBL/GenBank/DDBJ databases">
        <authorList>
            <person name="Schelkunov M.I."/>
        </authorList>
    </citation>
    <scope>NUCLEOTIDE SEQUENCE</scope>
    <source>
        <strain evidence="10">Hsosn_3</strain>
        <tissue evidence="10">Leaf</tissue>
    </source>
</reference>
<comment type="caution">
    <text evidence="10">The sequence shown here is derived from an EMBL/GenBank/DDBJ whole genome shotgun (WGS) entry which is preliminary data.</text>
</comment>
<keyword evidence="5 8" id="KW-0063">Aspartyl esterase</keyword>
<feature type="chain" id="PRO_5041774043" description="Pectinesterase" evidence="8">
    <location>
        <begin position="26"/>
        <end position="368"/>
    </location>
</feature>
<keyword evidence="11" id="KW-1185">Reference proteome</keyword>
<evidence type="ECO:0000256" key="6">
    <source>
        <dbReference type="ARBA" id="ARBA00047928"/>
    </source>
</evidence>
<evidence type="ECO:0000313" key="11">
    <source>
        <dbReference type="Proteomes" id="UP001237642"/>
    </source>
</evidence>
<comment type="catalytic activity">
    <reaction evidence="6 8">
        <text>[(1-&gt;4)-alpha-D-galacturonosyl methyl ester](n) + n H2O = [(1-&gt;4)-alpha-D-galacturonosyl](n) + n methanol + n H(+)</text>
        <dbReference type="Rhea" id="RHEA:22380"/>
        <dbReference type="Rhea" id="RHEA-COMP:14570"/>
        <dbReference type="Rhea" id="RHEA-COMP:14573"/>
        <dbReference type="ChEBI" id="CHEBI:15377"/>
        <dbReference type="ChEBI" id="CHEBI:15378"/>
        <dbReference type="ChEBI" id="CHEBI:17790"/>
        <dbReference type="ChEBI" id="CHEBI:140522"/>
        <dbReference type="ChEBI" id="CHEBI:140523"/>
        <dbReference type="EC" id="3.1.1.11"/>
    </reaction>
</comment>